<dbReference type="Gene3D" id="3.60.15.10">
    <property type="entry name" value="Ribonuclease Z/Hydroxyacylglutathione hydrolase-like"/>
    <property type="match status" value="1"/>
</dbReference>
<sequence length="315" mass="37282">MFYPEVKSTIREDISILLKLDNHPWNYICECGDASNLTVREVQNTNAIFISHTHIDHFINFDTIIRHQIGIQRRVTICGPKNIAKQVQARIKSYTWNLIKKGAIIYEIREVLSNQEIKIYELEPPVWELKEIRTIKDSIIFKEKHFTVNYTILDHKTPSIAYKFKENDLVKIDLKESDFKGGTWVKELKNAFKNQMDDQIITVEDKKVKAKELFHLLHLKKGDTIGIIMDHLACKQNHDKIRSHFFMCRKVFIECFYKNEDRQQAEINFHSYADMSGKIMQETEVKEAIPVHFSRKYNEYEINELILEFESALKK</sequence>
<evidence type="ECO:0000313" key="2">
    <source>
        <dbReference type="Proteomes" id="UP001500459"/>
    </source>
</evidence>
<dbReference type="PANTHER" id="PTHR46018:SF2">
    <property type="entry name" value="ZINC PHOSPHODIESTERASE ELAC PROTEIN 1"/>
    <property type="match status" value="1"/>
</dbReference>
<proteinExistence type="predicted"/>
<dbReference type="SUPFAM" id="SSF56281">
    <property type="entry name" value="Metallo-hydrolase/oxidoreductase"/>
    <property type="match status" value="1"/>
</dbReference>
<protein>
    <submittedName>
        <fullName evidence="1">Ribonuclease Z</fullName>
    </submittedName>
</protein>
<reference evidence="2" key="1">
    <citation type="journal article" date="2019" name="Int. J. Syst. Evol. Microbiol.">
        <title>The Global Catalogue of Microorganisms (GCM) 10K type strain sequencing project: providing services to taxonomists for standard genome sequencing and annotation.</title>
        <authorList>
            <consortium name="The Broad Institute Genomics Platform"/>
            <consortium name="The Broad Institute Genome Sequencing Center for Infectious Disease"/>
            <person name="Wu L."/>
            <person name="Ma J."/>
        </authorList>
    </citation>
    <scope>NUCLEOTIDE SEQUENCE [LARGE SCALE GENOMIC DNA]</scope>
    <source>
        <strain evidence="2">JCM 17106</strain>
    </source>
</reference>
<dbReference type="PANTHER" id="PTHR46018">
    <property type="entry name" value="ZINC PHOSPHODIESTERASE ELAC PROTEIN 1"/>
    <property type="match status" value="1"/>
</dbReference>
<evidence type="ECO:0000313" key="1">
    <source>
        <dbReference type="EMBL" id="GAA3517804.1"/>
    </source>
</evidence>
<comment type="caution">
    <text evidence="1">The sequence shown here is derived from an EMBL/GenBank/DDBJ whole genome shotgun (WGS) entry which is preliminary data.</text>
</comment>
<accession>A0ABP6UTF2</accession>
<dbReference type="InterPro" id="IPR036866">
    <property type="entry name" value="RibonucZ/Hydroxyglut_hydro"/>
</dbReference>
<keyword evidence="2" id="KW-1185">Reference proteome</keyword>
<organism evidence="1 2">
    <name type="scientific">Aquimarina addita</name>
    <dbReference type="NCBI Taxonomy" id="870485"/>
    <lineage>
        <taxon>Bacteria</taxon>
        <taxon>Pseudomonadati</taxon>
        <taxon>Bacteroidota</taxon>
        <taxon>Flavobacteriia</taxon>
        <taxon>Flavobacteriales</taxon>
        <taxon>Flavobacteriaceae</taxon>
        <taxon>Aquimarina</taxon>
    </lineage>
</organism>
<name>A0ABP6UTF2_9FLAO</name>
<gene>
    <name evidence="1" type="ORF">GCM10022393_34940</name>
</gene>
<dbReference type="RefSeq" id="WP_344929652.1">
    <property type="nucleotide sequence ID" value="NZ_BAABCW010000018.1"/>
</dbReference>
<dbReference type="Proteomes" id="UP001500459">
    <property type="component" value="Unassembled WGS sequence"/>
</dbReference>
<dbReference type="EMBL" id="BAABCW010000018">
    <property type="protein sequence ID" value="GAA3517804.1"/>
    <property type="molecule type" value="Genomic_DNA"/>
</dbReference>